<evidence type="ECO:0000313" key="5">
    <source>
        <dbReference type="Proteomes" id="UP001138802"/>
    </source>
</evidence>
<organism evidence="4 5">
    <name type="scientific">Thiocapsa imhoffii</name>
    <dbReference type="NCBI Taxonomy" id="382777"/>
    <lineage>
        <taxon>Bacteria</taxon>
        <taxon>Pseudomonadati</taxon>
        <taxon>Pseudomonadota</taxon>
        <taxon>Gammaproteobacteria</taxon>
        <taxon>Chromatiales</taxon>
        <taxon>Chromatiaceae</taxon>
        <taxon>Thiocapsa</taxon>
    </lineage>
</organism>
<name>A0A9X0WLD4_9GAMM</name>
<comment type="caution">
    <text evidence="4">The sequence shown here is derived from an EMBL/GenBank/DDBJ whole genome shotgun (WGS) entry which is preliminary data.</text>
</comment>
<dbReference type="SUPFAM" id="SSF56801">
    <property type="entry name" value="Acetyl-CoA synthetase-like"/>
    <property type="match status" value="1"/>
</dbReference>
<feature type="domain" description="AMP-dependent synthetase/ligase" evidence="3">
    <location>
        <begin position="29"/>
        <end position="440"/>
    </location>
</feature>
<dbReference type="AlphaFoldDB" id="A0A9X0WLD4"/>
<proteinExistence type="predicted"/>
<dbReference type="GO" id="GO:0005524">
    <property type="term" value="F:ATP binding"/>
    <property type="evidence" value="ECO:0007669"/>
    <property type="project" value="UniProtKB-KW"/>
</dbReference>
<dbReference type="GO" id="GO:0004467">
    <property type="term" value="F:long-chain fatty acid-CoA ligase activity"/>
    <property type="evidence" value="ECO:0007669"/>
    <property type="project" value="TreeGrafter"/>
</dbReference>
<dbReference type="Pfam" id="PF23562">
    <property type="entry name" value="AMP-binding_C_3"/>
    <property type="match status" value="1"/>
</dbReference>
<dbReference type="InterPro" id="IPR000873">
    <property type="entry name" value="AMP-dep_synth/lig_dom"/>
</dbReference>
<evidence type="ECO:0000259" key="3">
    <source>
        <dbReference type="Pfam" id="PF00501"/>
    </source>
</evidence>
<dbReference type="Gene3D" id="3.40.50.12780">
    <property type="entry name" value="N-terminal domain of ligase-like"/>
    <property type="match status" value="1"/>
</dbReference>
<dbReference type="PROSITE" id="PS00455">
    <property type="entry name" value="AMP_BINDING"/>
    <property type="match status" value="1"/>
</dbReference>
<accession>A0A9X0WLD4</accession>
<keyword evidence="5" id="KW-1185">Reference proteome</keyword>
<dbReference type="PANTHER" id="PTHR43272">
    <property type="entry name" value="LONG-CHAIN-FATTY-ACID--COA LIGASE"/>
    <property type="match status" value="1"/>
</dbReference>
<dbReference type="RefSeq" id="WP_200389731.1">
    <property type="nucleotide sequence ID" value="NZ_NRSD01000046.1"/>
</dbReference>
<dbReference type="CDD" id="cd05907">
    <property type="entry name" value="VL_LC_FACS_like"/>
    <property type="match status" value="1"/>
</dbReference>
<gene>
    <name evidence="4" type="ORF">CKO25_20135</name>
</gene>
<dbReference type="InterPro" id="IPR042099">
    <property type="entry name" value="ANL_N_sf"/>
</dbReference>
<dbReference type="Pfam" id="PF00501">
    <property type="entry name" value="AMP-binding"/>
    <property type="match status" value="1"/>
</dbReference>
<protein>
    <submittedName>
        <fullName evidence="4">Long-chain fatty acid--CoA ligase</fullName>
    </submittedName>
</protein>
<keyword evidence="1" id="KW-0547">Nucleotide-binding</keyword>
<keyword evidence="2" id="KW-0067">ATP-binding</keyword>
<evidence type="ECO:0000256" key="2">
    <source>
        <dbReference type="ARBA" id="ARBA00022840"/>
    </source>
</evidence>
<evidence type="ECO:0000256" key="1">
    <source>
        <dbReference type="ARBA" id="ARBA00022741"/>
    </source>
</evidence>
<sequence length="613" mass="68125">MNQVTRPGQGPGTEDVIPVDDAKTLDGLFWRRCQRSPDQIAYQSYERDRGWQALTWAEMGQRVARWHLALTAEALEQGERVAVLLRNGPDWVVFDQAAHATGLVTVPLYTDDRPENAAYILAHAKVRILLVQDAGRWLRLAPAIGEETSLQRVVILEPGPAALDAVASDPRVVLAMDWVPATAPALPWRDGDPEALATIVYTSGTTGHPKGVMLSHRNILSNVHASLQVIDCFQEDLFLSFLPLSHTLERTGGYYLPMMAGASVAFARSVSQLAEDLQTIRPTVIIAVPRVFERVHHRVISQIQQRPLPVRWLFRLAVASGWRAFEHRQGRAGWHPMLLVWPLLRRKVANQVLEKLGGRLRIAVSGGAPLPAGVARIFIGLGLPLLQGYGLTETSPVISCNPLDDNIPQSVGVSLQGLELRIGEDDELLVKGPSVMLGYWKDPTATARVLGADGWLHTGDQARIVGRHLYITGRIKDILVLSNGEKVAPADMEMAIAMDPLIEQVVVLGEGHSYLTALVVLHEEQWRTLAQEQGLHPEQPDSLENPQLKKLILKRITTALHGFPGYAKVRRVTLTREPWSIDNGLLTPTMKIKRNRVLEHFRREVEEMYQMDA</sequence>
<dbReference type="PANTHER" id="PTHR43272:SF33">
    <property type="entry name" value="AMP-BINDING DOMAIN-CONTAINING PROTEIN-RELATED"/>
    <property type="match status" value="1"/>
</dbReference>
<dbReference type="GO" id="GO:0016020">
    <property type="term" value="C:membrane"/>
    <property type="evidence" value="ECO:0007669"/>
    <property type="project" value="TreeGrafter"/>
</dbReference>
<dbReference type="Proteomes" id="UP001138802">
    <property type="component" value="Unassembled WGS sequence"/>
</dbReference>
<evidence type="ECO:0000313" key="4">
    <source>
        <dbReference type="EMBL" id="MBK1646891.1"/>
    </source>
</evidence>
<reference evidence="4 5" key="1">
    <citation type="journal article" date="2020" name="Microorganisms">
        <title>Osmotic Adaptation and Compatible Solute Biosynthesis of Phototrophic Bacteria as Revealed from Genome Analyses.</title>
        <authorList>
            <person name="Imhoff J.F."/>
            <person name="Rahn T."/>
            <person name="Kunzel S."/>
            <person name="Keller A."/>
            <person name="Neulinger S.C."/>
        </authorList>
    </citation>
    <scope>NUCLEOTIDE SEQUENCE [LARGE SCALE GENOMIC DNA]</scope>
    <source>
        <strain evidence="4 5">DSM 21303</strain>
    </source>
</reference>
<dbReference type="EMBL" id="NRSD01000046">
    <property type="protein sequence ID" value="MBK1646891.1"/>
    <property type="molecule type" value="Genomic_DNA"/>
</dbReference>
<keyword evidence="4" id="KW-0436">Ligase</keyword>
<dbReference type="InterPro" id="IPR020845">
    <property type="entry name" value="AMP-binding_CS"/>
</dbReference>